<sequence length="50" mass="5583">MRAQAAAKVKDKRSADDFRRDAEKQAAYTLLNRLVILRLLEAPGPSGKRS</sequence>
<evidence type="ECO:0000313" key="2">
    <source>
        <dbReference type="Proteomes" id="UP000440096"/>
    </source>
</evidence>
<dbReference type="Proteomes" id="UP000440096">
    <property type="component" value="Unassembled WGS sequence"/>
</dbReference>
<name>A0A6N7Z7Z9_9PSEU</name>
<proteinExistence type="predicted"/>
<protein>
    <submittedName>
        <fullName evidence="1">Uncharacterized protein</fullName>
    </submittedName>
</protein>
<gene>
    <name evidence="1" type="ORF">GKO32_26070</name>
</gene>
<dbReference type="EMBL" id="WMBA01000048">
    <property type="protein sequence ID" value="MTD57410.1"/>
    <property type="molecule type" value="Genomic_DNA"/>
</dbReference>
<evidence type="ECO:0000313" key="1">
    <source>
        <dbReference type="EMBL" id="MTD57410.1"/>
    </source>
</evidence>
<keyword evidence="2" id="KW-1185">Reference proteome</keyword>
<comment type="caution">
    <text evidence="1">The sequence shown here is derived from an EMBL/GenBank/DDBJ whole genome shotgun (WGS) entry which is preliminary data.</text>
</comment>
<dbReference type="AlphaFoldDB" id="A0A6N7Z7Z9"/>
<accession>A0A6N7Z7Z9</accession>
<reference evidence="1 2" key="1">
    <citation type="submission" date="2019-11" db="EMBL/GenBank/DDBJ databases">
        <title>Draft genome of Amycolatopsis RM579.</title>
        <authorList>
            <person name="Duangmal K."/>
            <person name="Mingma R."/>
        </authorList>
    </citation>
    <scope>NUCLEOTIDE SEQUENCE [LARGE SCALE GENOMIC DNA]</scope>
    <source>
        <strain evidence="1 2">RM579</strain>
    </source>
</reference>
<organism evidence="1 2">
    <name type="scientific">Amycolatopsis pithecellobii</name>
    <dbReference type="NCBI Taxonomy" id="664692"/>
    <lineage>
        <taxon>Bacteria</taxon>
        <taxon>Bacillati</taxon>
        <taxon>Actinomycetota</taxon>
        <taxon>Actinomycetes</taxon>
        <taxon>Pseudonocardiales</taxon>
        <taxon>Pseudonocardiaceae</taxon>
        <taxon>Amycolatopsis</taxon>
    </lineage>
</organism>